<organism evidence="6 7">
    <name type="scientific">Vreelandella olivaria</name>
    <dbReference type="NCBI Taxonomy" id="390919"/>
    <lineage>
        <taxon>Bacteria</taxon>
        <taxon>Pseudomonadati</taxon>
        <taxon>Pseudomonadota</taxon>
        <taxon>Gammaproteobacteria</taxon>
        <taxon>Oceanospirillales</taxon>
        <taxon>Halomonadaceae</taxon>
        <taxon>Vreelandella</taxon>
    </lineage>
</organism>
<keyword evidence="7" id="KW-1185">Reference proteome</keyword>
<dbReference type="Pfam" id="PF02843">
    <property type="entry name" value="GARS_C"/>
    <property type="match status" value="1"/>
</dbReference>
<evidence type="ECO:0000259" key="5">
    <source>
        <dbReference type="SMART" id="SM01210"/>
    </source>
</evidence>
<evidence type="ECO:0000256" key="4">
    <source>
        <dbReference type="ARBA" id="ARBA00042864"/>
    </source>
</evidence>
<dbReference type="InterPro" id="IPR020560">
    <property type="entry name" value="PRibGlycinamide_synth_C-dom"/>
</dbReference>
<name>A0ABN5WYR1_9GAMM</name>
<dbReference type="Proteomes" id="UP000289555">
    <property type="component" value="Chromosome"/>
</dbReference>
<dbReference type="PANTHER" id="PTHR43472">
    <property type="entry name" value="PHOSPHORIBOSYLAMINE--GLYCINE LIGASE"/>
    <property type="match status" value="1"/>
</dbReference>
<proteinExistence type="inferred from homology"/>
<evidence type="ECO:0000313" key="6">
    <source>
        <dbReference type="EMBL" id="BBI52118.1"/>
    </source>
</evidence>
<comment type="similarity">
    <text evidence="2">Belongs to the GARS family.</text>
</comment>
<protein>
    <recommendedName>
        <fullName evidence="3">Glycinamide ribonucleotide synthetase</fullName>
    </recommendedName>
    <alternativeName>
        <fullName evidence="4">Phosphoribosylglycinamide synthetase</fullName>
    </alternativeName>
</protein>
<dbReference type="PANTHER" id="PTHR43472:SF1">
    <property type="entry name" value="PHOSPHORIBOSYLAMINE--GLYCINE LIGASE, CHLOROPLASTIC"/>
    <property type="match status" value="1"/>
</dbReference>
<dbReference type="InterPro" id="IPR000115">
    <property type="entry name" value="PRibGlycinamide_synth"/>
</dbReference>
<feature type="domain" description="Phosphoribosylglycinamide synthetase C-domain" evidence="5">
    <location>
        <begin position="2"/>
        <end position="91"/>
    </location>
</feature>
<evidence type="ECO:0000313" key="7">
    <source>
        <dbReference type="Proteomes" id="UP000289555"/>
    </source>
</evidence>
<dbReference type="EMBL" id="AP019416">
    <property type="protein sequence ID" value="BBI52118.1"/>
    <property type="molecule type" value="Genomic_DNA"/>
</dbReference>
<dbReference type="Gene3D" id="3.90.600.10">
    <property type="entry name" value="Phosphoribosylglycinamide synthetase, C-terminal domain"/>
    <property type="match status" value="1"/>
</dbReference>
<dbReference type="InterPro" id="IPR011054">
    <property type="entry name" value="Rudment_hybrid_motif"/>
</dbReference>
<reference evidence="7" key="1">
    <citation type="journal article" date="2019" name="Microbiol. Resour. Announc.">
        <title>Complete Genome Sequence of Halomonas olivaria, a Moderately Halophilic Bacterium Isolated from Olive Processing Effluents, Obtained by Nanopore Sequencing.</title>
        <authorList>
            <person name="Nagata S."/>
            <person name="Ii K.M."/>
            <person name="Tsukimi T."/>
            <person name="Miura M.C."/>
            <person name="Galipon J."/>
            <person name="Arakawa K."/>
        </authorList>
    </citation>
    <scope>NUCLEOTIDE SEQUENCE [LARGE SCALE GENOMIC DNA]</scope>
    <source>
        <strain evidence="7">TYRC17</strain>
    </source>
</reference>
<comment type="cofactor">
    <cofactor evidence="1">
        <name>Mn(2+)</name>
        <dbReference type="ChEBI" id="CHEBI:29035"/>
    </cofactor>
</comment>
<evidence type="ECO:0000256" key="2">
    <source>
        <dbReference type="ARBA" id="ARBA00038345"/>
    </source>
</evidence>
<accession>A0ABN5WYR1</accession>
<gene>
    <name evidence="6" type="ORF">HORIV_45390</name>
</gene>
<sequence>MVLAAGGYPGSYRKGDVIHGLAAAEATGCKVFHAGTAQNAQGEITTSGGRVLCVTALGDSVSAAQQQAYQGVSAIQWDGVEYRRDIAFRAIAREE</sequence>
<evidence type="ECO:0000256" key="1">
    <source>
        <dbReference type="ARBA" id="ARBA00001936"/>
    </source>
</evidence>
<dbReference type="SMART" id="SM01210">
    <property type="entry name" value="GARS_C"/>
    <property type="match status" value="1"/>
</dbReference>
<dbReference type="InterPro" id="IPR037123">
    <property type="entry name" value="PRibGlycinamide_synth_C_sf"/>
</dbReference>
<evidence type="ECO:0000256" key="3">
    <source>
        <dbReference type="ARBA" id="ARBA00042242"/>
    </source>
</evidence>
<dbReference type="SUPFAM" id="SSF51246">
    <property type="entry name" value="Rudiment single hybrid motif"/>
    <property type="match status" value="1"/>
</dbReference>